<dbReference type="InterPro" id="IPR007712">
    <property type="entry name" value="RelE/ParE_toxin"/>
</dbReference>
<evidence type="ECO:0000313" key="2">
    <source>
        <dbReference type="EMBL" id="MDJ1171073.1"/>
    </source>
</evidence>
<sequence length="116" mass="14060">MTYQVEISPTANQDIENIFLWLQQNIPNQSYRWVRGCYEIMLTLENFPNRCPLAPESEYLDIEIRQLWYQKKYRILFSVTENEDRGTVQIHRVRHGSQKQIESLEEFFNDREEGNE</sequence>
<proteinExistence type="predicted"/>
<comment type="caution">
    <text evidence="2">The sequence shown here is derived from an EMBL/GenBank/DDBJ whole genome shotgun (WGS) entry which is preliminary data.</text>
</comment>
<name>A0ABT7AVY3_9CYAN</name>
<dbReference type="RefSeq" id="WP_283754825.1">
    <property type="nucleotide sequence ID" value="NZ_JAQOSP010000105.1"/>
</dbReference>
<reference evidence="2 3" key="1">
    <citation type="submission" date="2023-01" db="EMBL/GenBank/DDBJ databases">
        <title>Novel diversity within Roseofilum (Cyanobacteria; Desertifilaceae) from marine benthic mats with descriptions of four novel species.</title>
        <authorList>
            <person name="Wang Y."/>
            <person name="Berthold D.E."/>
            <person name="Hu J."/>
            <person name="Lefler F.W."/>
            <person name="Laughinghouse H.D. IV."/>
        </authorList>
    </citation>
    <scope>NUCLEOTIDE SEQUENCE [LARGE SCALE GENOMIC DNA]</scope>
    <source>
        <strain evidence="2 3">BLCC-M154</strain>
    </source>
</reference>
<gene>
    <name evidence="2" type="ORF">PMG71_16710</name>
</gene>
<dbReference type="Pfam" id="PF05016">
    <property type="entry name" value="ParE_toxin"/>
    <property type="match status" value="1"/>
</dbReference>
<dbReference type="InterPro" id="IPR035093">
    <property type="entry name" value="RelE/ParE_toxin_dom_sf"/>
</dbReference>
<dbReference type="Proteomes" id="UP001235303">
    <property type="component" value="Unassembled WGS sequence"/>
</dbReference>
<dbReference type="Gene3D" id="3.30.2310.20">
    <property type="entry name" value="RelE-like"/>
    <property type="match status" value="1"/>
</dbReference>
<accession>A0ABT7AVY3</accession>
<dbReference type="EMBL" id="JAQOSP010000105">
    <property type="protein sequence ID" value="MDJ1171073.1"/>
    <property type="molecule type" value="Genomic_DNA"/>
</dbReference>
<keyword evidence="1" id="KW-1277">Toxin-antitoxin system</keyword>
<keyword evidence="3" id="KW-1185">Reference proteome</keyword>
<protein>
    <submittedName>
        <fullName evidence="2">Type II toxin-antitoxin system RelE/ParE family toxin</fullName>
    </submittedName>
</protein>
<evidence type="ECO:0000256" key="1">
    <source>
        <dbReference type="ARBA" id="ARBA00022649"/>
    </source>
</evidence>
<organism evidence="2 3">
    <name type="scientific">Roseofilum acuticapitatum BLCC-M154</name>
    <dbReference type="NCBI Taxonomy" id="3022444"/>
    <lineage>
        <taxon>Bacteria</taxon>
        <taxon>Bacillati</taxon>
        <taxon>Cyanobacteriota</taxon>
        <taxon>Cyanophyceae</taxon>
        <taxon>Desertifilales</taxon>
        <taxon>Desertifilaceae</taxon>
        <taxon>Roseofilum</taxon>
        <taxon>Roseofilum acuticapitatum</taxon>
    </lineage>
</organism>
<evidence type="ECO:0000313" key="3">
    <source>
        <dbReference type="Proteomes" id="UP001235303"/>
    </source>
</evidence>